<dbReference type="AlphaFoldDB" id="A0A8A1LLX5"/>
<dbReference type="VEuPathDB" id="FungiDB:I7I53_02007"/>
<evidence type="ECO:0000313" key="1">
    <source>
        <dbReference type="EMBL" id="QSS54460.1"/>
    </source>
</evidence>
<proteinExistence type="predicted"/>
<protein>
    <submittedName>
        <fullName evidence="1">Uncharacterized protein</fullName>
    </submittedName>
</protein>
<accession>A0A8A1LLX5</accession>
<dbReference type="Proteomes" id="UP000663419">
    <property type="component" value="Chromosome 3"/>
</dbReference>
<evidence type="ECO:0000313" key="2">
    <source>
        <dbReference type="Proteomes" id="UP000663419"/>
    </source>
</evidence>
<organism evidence="1 2">
    <name type="scientific">Ajellomyces capsulatus (strain H88)</name>
    <name type="common">Darling's disease fungus</name>
    <name type="synonym">Histoplasma capsulatum</name>
    <dbReference type="NCBI Taxonomy" id="544711"/>
    <lineage>
        <taxon>Eukaryota</taxon>
        <taxon>Fungi</taxon>
        <taxon>Dikarya</taxon>
        <taxon>Ascomycota</taxon>
        <taxon>Pezizomycotina</taxon>
        <taxon>Eurotiomycetes</taxon>
        <taxon>Eurotiomycetidae</taxon>
        <taxon>Onygenales</taxon>
        <taxon>Ajellomycetaceae</taxon>
        <taxon>Histoplasma</taxon>
    </lineage>
</organism>
<name>A0A8A1LLX5_AJEC8</name>
<dbReference type="EMBL" id="CP069104">
    <property type="protein sequence ID" value="QSS54460.1"/>
    <property type="molecule type" value="Genomic_DNA"/>
</dbReference>
<sequence length="84" mass="9269">MSIHIGPCTQSIHSVNLATQRVVLQSANIHTCEGSIPNVMTEWFFSAGGVNTYLFTQMHHSTWKALYPTKSSHDFVSSSGTWGN</sequence>
<gene>
    <name evidence="1" type="ORF">I7I53_02007</name>
</gene>
<reference evidence="1" key="1">
    <citation type="submission" date="2021-01" db="EMBL/GenBank/DDBJ databases">
        <title>Chromosome-level genome assembly of a human fungal pathogen reveals clustering of transcriptionally co-regulated genes.</title>
        <authorList>
            <person name="Voorhies M."/>
            <person name="Cohen S."/>
            <person name="Shea T.P."/>
            <person name="Petrus S."/>
            <person name="Munoz J.F."/>
            <person name="Poplawski S."/>
            <person name="Goldman W.E."/>
            <person name="Michael T."/>
            <person name="Cuomo C.A."/>
            <person name="Sil A."/>
            <person name="Beyhan S."/>
        </authorList>
    </citation>
    <scope>NUCLEOTIDE SEQUENCE</scope>
    <source>
        <strain evidence="1">H88</strain>
    </source>
</reference>